<dbReference type="PATRIC" id="fig|1202724.3.peg.1837"/>
<dbReference type="Pfam" id="PF25164">
    <property type="entry name" value="CoiA_N"/>
    <property type="match status" value="1"/>
</dbReference>
<keyword evidence="3" id="KW-1185">Reference proteome</keyword>
<evidence type="ECO:0000313" key="3">
    <source>
        <dbReference type="Proteomes" id="UP000037755"/>
    </source>
</evidence>
<accession>A0A0M9VHZ8</accession>
<name>A0A0M9VHZ8_9FLAO</name>
<reference evidence="2 3" key="1">
    <citation type="submission" date="2015-08" db="EMBL/GenBank/DDBJ databases">
        <title>Whole genome sequence of Flavobacterium akiainvivens IK-1T, from decaying Wikstroemia oahuensis, an endemic Hawaiian shrub.</title>
        <authorList>
            <person name="Wan X."/>
            <person name="Hou S."/>
            <person name="Saito J."/>
            <person name="Donachie S."/>
        </authorList>
    </citation>
    <scope>NUCLEOTIDE SEQUENCE [LARGE SCALE GENOMIC DNA]</scope>
    <source>
        <strain evidence="2 3">IK-1</strain>
    </source>
</reference>
<feature type="domain" description="Competence protein CoiA-like N-terminal" evidence="1">
    <location>
        <begin position="20"/>
        <end position="48"/>
    </location>
</feature>
<sequence>MRFAIVDTELVEARSGLLATCPGCEQPVVAKCGSKKVHHWAHKGSRICDDWWEPETEWHRAWKNNFPTEWQEIFLPDIKTGEKHIADTRTPDGLVIEFQHSHIDPKERMIRENFYKTMVWVVDGTRLKRDFPRFLKAKDGFRQVLKPGNFHVEFVEDCFPAAWLESTVPVIFDFLGHGLISDDLSIRQPLYCLFPIRVGWYAVVAEIPRKAFIKSVTSGEWLPRVKSYMEELKQINRERDAEMKKQQRRGSGRIFFRPVRYVRYVRRRRF</sequence>
<protein>
    <recommendedName>
        <fullName evidence="1">Competence protein CoiA-like N-terminal domain-containing protein</fullName>
    </recommendedName>
</protein>
<proteinExistence type="predicted"/>
<evidence type="ECO:0000313" key="2">
    <source>
        <dbReference type="EMBL" id="KOS06126.1"/>
    </source>
</evidence>
<dbReference type="OrthoDB" id="4212451at2"/>
<dbReference type="EMBL" id="LIYD01000005">
    <property type="protein sequence ID" value="KOS06126.1"/>
    <property type="molecule type" value="Genomic_DNA"/>
</dbReference>
<gene>
    <name evidence="2" type="ORF">AM493_08845</name>
</gene>
<comment type="caution">
    <text evidence="2">The sequence shown here is derived from an EMBL/GenBank/DDBJ whole genome shotgun (WGS) entry which is preliminary data.</text>
</comment>
<dbReference type="RefSeq" id="WP_054407622.1">
    <property type="nucleotide sequence ID" value="NZ_FOYA01000014.1"/>
</dbReference>
<dbReference type="AlphaFoldDB" id="A0A0M9VHZ8"/>
<dbReference type="InterPro" id="IPR057253">
    <property type="entry name" value="CoiA-like_N"/>
</dbReference>
<organism evidence="2 3">
    <name type="scientific">Flavobacterium akiainvivens</name>
    <dbReference type="NCBI Taxonomy" id="1202724"/>
    <lineage>
        <taxon>Bacteria</taxon>
        <taxon>Pseudomonadati</taxon>
        <taxon>Bacteroidota</taxon>
        <taxon>Flavobacteriia</taxon>
        <taxon>Flavobacteriales</taxon>
        <taxon>Flavobacteriaceae</taxon>
        <taxon>Flavobacterium</taxon>
    </lineage>
</organism>
<evidence type="ECO:0000259" key="1">
    <source>
        <dbReference type="Pfam" id="PF25164"/>
    </source>
</evidence>
<dbReference type="Proteomes" id="UP000037755">
    <property type="component" value="Unassembled WGS sequence"/>
</dbReference>